<keyword evidence="3" id="KW-1185">Reference proteome</keyword>
<dbReference type="GO" id="GO:0008584">
    <property type="term" value="P:male gonad development"/>
    <property type="evidence" value="ECO:0007669"/>
    <property type="project" value="Ensembl"/>
</dbReference>
<protein>
    <submittedName>
        <fullName evidence="2">Testis expressed gene 19.1</fullName>
    </submittedName>
</protein>
<sequence>MCPPVSVRHGARGMSCLYGAWLYHLVHGEQTKICFACFKAAFLLNKLYLEMGDWQEEEEEEEEEDAELLEYFSESESDSEQEPGPEQDAWRGLGSLYVPQSVSEGSGVLLPTPVWTQGILFSIFVPTELFPQEAVPLDLGPEDAEWTQALPWRLDGLFPCSHQLIPPLTWWDIFDVIPSPGQPVLLELRCNWPLDQTVAQSWLQDQKFVLLLDSVQSRCHLLSMRVRWVVRTQVQHWQVLLDPGEMWVAHLRKEVGQHGLYHQNLYPWRLSILTASELGMELLPATCYLWNKGFWVGSFLPWHINMPETWSWEPGERLFITDATICGTDYHLAQSFLDSHPTPHPLLTLTP</sequence>
<dbReference type="GO" id="GO:0007129">
    <property type="term" value="P:homologous chromosome pairing at meiosis"/>
    <property type="evidence" value="ECO:0007669"/>
    <property type="project" value="Ensembl"/>
</dbReference>
<feature type="compositionally biased region" description="Acidic residues" evidence="1">
    <location>
        <begin position="55"/>
        <end position="85"/>
    </location>
</feature>
<dbReference type="PANTHER" id="PTHR31387:SF0">
    <property type="entry name" value="TESTIS-EXPRESSED PROTEIN 19"/>
    <property type="match status" value="1"/>
</dbReference>
<accession>A0A8C6H004</accession>
<name>A0A8C6H004_MUSSI</name>
<dbReference type="InterPro" id="IPR029093">
    <property type="entry name" value="TEX19"/>
</dbReference>
<dbReference type="GO" id="GO:0007140">
    <property type="term" value="P:male meiotic nuclear division"/>
    <property type="evidence" value="ECO:0007669"/>
    <property type="project" value="Ensembl"/>
</dbReference>
<dbReference type="GO" id="GO:0005634">
    <property type="term" value="C:nucleus"/>
    <property type="evidence" value="ECO:0007669"/>
    <property type="project" value="Ensembl"/>
</dbReference>
<dbReference type="GO" id="GO:0007131">
    <property type="term" value="P:reciprocal meiotic recombination"/>
    <property type="evidence" value="ECO:0007669"/>
    <property type="project" value="Ensembl"/>
</dbReference>
<dbReference type="GO" id="GO:0010608">
    <property type="term" value="P:post-transcriptional regulation of gene expression"/>
    <property type="evidence" value="ECO:0007669"/>
    <property type="project" value="Ensembl"/>
</dbReference>
<dbReference type="GO" id="GO:0005737">
    <property type="term" value="C:cytoplasm"/>
    <property type="evidence" value="ECO:0007669"/>
    <property type="project" value="Ensembl"/>
</dbReference>
<dbReference type="Proteomes" id="UP000694415">
    <property type="component" value="Unplaced"/>
</dbReference>
<dbReference type="PANTHER" id="PTHR31387">
    <property type="entry name" value="TESTIS-EXPRESSED PROTEIN 19"/>
    <property type="match status" value="1"/>
</dbReference>
<dbReference type="GeneTree" id="ENSGT00390000014279"/>
<dbReference type="GO" id="GO:0032197">
    <property type="term" value="P:retrotransposition"/>
    <property type="evidence" value="ECO:0007669"/>
    <property type="project" value="Ensembl"/>
</dbReference>
<organism evidence="2 3">
    <name type="scientific">Mus spicilegus</name>
    <name type="common">Mound-building mouse</name>
    <dbReference type="NCBI Taxonomy" id="10103"/>
    <lineage>
        <taxon>Eukaryota</taxon>
        <taxon>Metazoa</taxon>
        <taxon>Chordata</taxon>
        <taxon>Craniata</taxon>
        <taxon>Vertebrata</taxon>
        <taxon>Euteleostomi</taxon>
        <taxon>Mammalia</taxon>
        <taxon>Eutheria</taxon>
        <taxon>Euarchontoglires</taxon>
        <taxon>Glires</taxon>
        <taxon>Rodentia</taxon>
        <taxon>Myomorpha</taxon>
        <taxon>Muroidea</taxon>
        <taxon>Muridae</taxon>
        <taxon>Murinae</taxon>
        <taxon>Mus</taxon>
        <taxon>Mus</taxon>
    </lineage>
</organism>
<reference evidence="2" key="2">
    <citation type="submission" date="2025-09" db="UniProtKB">
        <authorList>
            <consortium name="Ensembl"/>
        </authorList>
    </citation>
    <scope>IDENTIFICATION</scope>
</reference>
<dbReference type="GO" id="GO:0007283">
    <property type="term" value="P:spermatogenesis"/>
    <property type="evidence" value="ECO:0007669"/>
    <property type="project" value="Ensembl"/>
</dbReference>
<reference evidence="2" key="1">
    <citation type="submission" date="2025-08" db="UniProtKB">
        <authorList>
            <consortium name="Ensembl"/>
        </authorList>
    </citation>
    <scope>IDENTIFICATION</scope>
</reference>
<dbReference type="Ensembl" id="ENSMSIT00000017277.1">
    <property type="protein sequence ID" value="ENSMSIP00000013605.1"/>
    <property type="gene ID" value="ENSMSIG00000011776.1"/>
</dbReference>
<dbReference type="GO" id="GO:0010526">
    <property type="term" value="P:transposable element silencing"/>
    <property type="evidence" value="ECO:0007669"/>
    <property type="project" value="Ensembl"/>
</dbReference>
<dbReference type="GO" id="GO:0060720">
    <property type="term" value="P:spongiotrophoblast cell proliferation"/>
    <property type="evidence" value="ECO:0007669"/>
    <property type="project" value="Ensembl"/>
</dbReference>
<evidence type="ECO:0000313" key="3">
    <source>
        <dbReference type="Proteomes" id="UP000694415"/>
    </source>
</evidence>
<dbReference type="AlphaFoldDB" id="A0A8C6H004"/>
<evidence type="ECO:0000313" key="2">
    <source>
        <dbReference type="Ensembl" id="ENSMSIP00000013605.1"/>
    </source>
</evidence>
<dbReference type="GO" id="GO:0034584">
    <property type="term" value="F:piRNA binding"/>
    <property type="evidence" value="ECO:0007669"/>
    <property type="project" value="Ensembl"/>
</dbReference>
<feature type="region of interest" description="Disordered" evidence="1">
    <location>
        <begin position="55"/>
        <end position="89"/>
    </location>
</feature>
<proteinExistence type="predicted"/>
<evidence type="ECO:0000256" key="1">
    <source>
        <dbReference type="SAM" id="MobiDB-lite"/>
    </source>
</evidence>
<dbReference type="Pfam" id="PF15553">
    <property type="entry name" value="TEX19"/>
    <property type="match status" value="1"/>
</dbReference>